<keyword evidence="4" id="KW-0235">DNA replication</keyword>
<accession>A3MZF6</accession>
<dbReference type="InterPro" id="IPR032423">
    <property type="entry name" value="AAA_assoc_2"/>
</dbReference>
<dbReference type="PATRIC" id="fig|416269.6.peg.453"/>
<reference evidence="8 9" key="1">
    <citation type="journal article" date="2008" name="J. Bacteriol.">
        <title>The complete genome sequence of Actinobacillus pleuropneumoniae L20 (serotype 5b).</title>
        <authorList>
            <person name="Foote S.J."/>
            <person name="Bosse J.T."/>
            <person name="Bouevitch A.B."/>
            <person name="Langford P.R."/>
            <person name="Young N.M."/>
            <person name="Nash J.H."/>
        </authorList>
    </citation>
    <scope>NUCLEOTIDE SEQUENCE [LARGE SCALE GENOMIC DNA]</scope>
    <source>
        <strain evidence="8 9">L20</strain>
    </source>
</reference>
<dbReference type="Gene3D" id="1.10.3710.10">
    <property type="entry name" value="DNA polymerase III clamp loader subunits, C-terminal domain"/>
    <property type="match status" value="1"/>
</dbReference>
<organism evidence="8 9">
    <name type="scientific">Actinobacillus pleuropneumoniae serotype 5b (strain L20)</name>
    <dbReference type="NCBI Taxonomy" id="416269"/>
    <lineage>
        <taxon>Bacteria</taxon>
        <taxon>Pseudomonadati</taxon>
        <taxon>Pseudomonadota</taxon>
        <taxon>Gammaproteobacteria</taxon>
        <taxon>Pasteurellales</taxon>
        <taxon>Pasteurellaceae</taxon>
        <taxon>Actinobacillus</taxon>
    </lineage>
</organism>
<feature type="domain" description="AAA+ ATPase" evidence="7">
    <location>
        <begin position="48"/>
        <end position="164"/>
    </location>
</feature>
<evidence type="ECO:0000256" key="6">
    <source>
        <dbReference type="ARBA" id="ARBA00022840"/>
    </source>
</evidence>
<dbReference type="GO" id="GO:0008047">
    <property type="term" value="F:enzyme activator activity"/>
    <property type="evidence" value="ECO:0007669"/>
    <property type="project" value="TreeGrafter"/>
</dbReference>
<dbReference type="AlphaFoldDB" id="A3MZF6"/>
<evidence type="ECO:0000256" key="2">
    <source>
        <dbReference type="ARBA" id="ARBA00008959"/>
    </source>
</evidence>
<dbReference type="FunFam" id="3.40.50.300:FF:000137">
    <property type="entry name" value="Replication-associated recombination protein A"/>
    <property type="match status" value="1"/>
</dbReference>
<dbReference type="SMART" id="SM00382">
    <property type="entry name" value="AAA"/>
    <property type="match status" value="1"/>
</dbReference>
<sequence>MSSLSFDFSEDFRPLPARMRPRTLAEYIGQAHLIEEGKPLRRAIEAGHSHSMIFWGPPGTGKTTLAEIIAHHFDAEVERLSAVTSGVKEIREAIERAKLNRQTGRRTLLFVDEVHRFNKSQQDAFLPHIEDGTIIFIGATTENPSFELNNALLSRAKIYILKPLQAVEIAQVLTNALYDKERGLGNESYYIEDNVIELLADYVNGDARFALNCLELMSDMAEISSQGKRLNKALLAEVLGERQARFDKGGDRYYDLISALHKSVRGSSPDGALYWYARILTAGGDPLYVARRLLAIASEDIGNADPRAMQVAINAWDCYTRVGAYEGERAIAQAVIYLAVAPKSNAVYNAFNEAKRLAKEGKDYDVPEHLRNAPTKLMKSLGYGEEYRYAHHEPNAYAAGENYFPPELKDTVFYHPTERGMEKQIKEKLQWLNAQDQASLQQRYKR</sequence>
<dbReference type="RefSeq" id="WP_011848376.1">
    <property type="nucleotide sequence ID" value="NC_009053.1"/>
</dbReference>
<evidence type="ECO:0000256" key="5">
    <source>
        <dbReference type="ARBA" id="ARBA00022741"/>
    </source>
</evidence>
<dbReference type="FunFam" id="1.10.3710.10:FF:000001">
    <property type="entry name" value="Replication-associated recombination protein A"/>
    <property type="match status" value="1"/>
</dbReference>
<dbReference type="Gene3D" id="1.20.272.10">
    <property type="match status" value="1"/>
</dbReference>
<dbReference type="InterPro" id="IPR051314">
    <property type="entry name" value="AAA_ATPase_RarA/MGS1/WRNIP1"/>
</dbReference>
<evidence type="ECO:0000256" key="1">
    <source>
        <dbReference type="ARBA" id="ARBA00002393"/>
    </source>
</evidence>
<name>A3MZF6_ACTP2</name>
<dbReference type="GO" id="GO:0016887">
    <property type="term" value="F:ATP hydrolysis activity"/>
    <property type="evidence" value="ECO:0007669"/>
    <property type="project" value="InterPro"/>
</dbReference>
<dbReference type="KEGG" id="apl:APL_0438"/>
<dbReference type="FunFam" id="1.20.272.10:FF:000001">
    <property type="entry name" value="Putative AAA family ATPase"/>
    <property type="match status" value="1"/>
</dbReference>
<dbReference type="InterPro" id="IPR003959">
    <property type="entry name" value="ATPase_AAA_core"/>
</dbReference>
<dbReference type="EMBL" id="CP000569">
    <property type="protein sequence ID" value="ABN73542.1"/>
    <property type="molecule type" value="Genomic_DNA"/>
</dbReference>
<protein>
    <recommendedName>
        <fullName evidence="3">Replication-associated recombination protein A</fullName>
    </recommendedName>
</protein>
<dbReference type="FunFam" id="1.10.8.60:FF:000029">
    <property type="entry name" value="Replication-associated recombination protein A"/>
    <property type="match status" value="1"/>
</dbReference>
<dbReference type="GO" id="GO:0017116">
    <property type="term" value="F:single-stranded DNA helicase activity"/>
    <property type="evidence" value="ECO:0007669"/>
    <property type="project" value="TreeGrafter"/>
</dbReference>
<dbReference type="CDD" id="cd00009">
    <property type="entry name" value="AAA"/>
    <property type="match status" value="1"/>
</dbReference>
<evidence type="ECO:0000313" key="8">
    <source>
        <dbReference type="EMBL" id="ABN73542.1"/>
    </source>
</evidence>
<dbReference type="GO" id="GO:0006261">
    <property type="term" value="P:DNA-templated DNA replication"/>
    <property type="evidence" value="ECO:0007669"/>
    <property type="project" value="TreeGrafter"/>
</dbReference>
<dbReference type="HOGENOM" id="CLU_017985_0_3_6"/>
<dbReference type="PANTHER" id="PTHR13779">
    <property type="entry name" value="WERNER HELICASE-INTERACTING PROTEIN 1 FAMILY MEMBER"/>
    <property type="match status" value="1"/>
</dbReference>
<dbReference type="STRING" id="416269.APL_0438"/>
<dbReference type="InterPro" id="IPR008921">
    <property type="entry name" value="DNA_pol3_clamp-load_cplx_C"/>
</dbReference>
<dbReference type="GO" id="GO:0000731">
    <property type="term" value="P:DNA synthesis involved in DNA repair"/>
    <property type="evidence" value="ECO:0007669"/>
    <property type="project" value="TreeGrafter"/>
</dbReference>
<evidence type="ECO:0000259" key="7">
    <source>
        <dbReference type="SMART" id="SM00382"/>
    </source>
</evidence>
<dbReference type="InterPro" id="IPR021886">
    <property type="entry name" value="MgsA_C"/>
</dbReference>
<dbReference type="Gene3D" id="3.40.50.300">
    <property type="entry name" value="P-loop containing nucleotide triphosphate hydrolases"/>
    <property type="match status" value="1"/>
</dbReference>
<dbReference type="Proteomes" id="UP000001432">
    <property type="component" value="Chromosome"/>
</dbReference>
<keyword evidence="6" id="KW-0067">ATP-binding</keyword>
<dbReference type="CDD" id="cd18139">
    <property type="entry name" value="HLD_clamp_RarA"/>
    <property type="match status" value="1"/>
</dbReference>
<proteinExistence type="inferred from homology"/>
<evidence type="ECO:0000256" key="4">
    <source>
        <dbReference type="ARBA" id="ARBA00022705"/>
    </source>
</evidence>
<dbReference type="SUPFAM" id="SSF52540">
    <property type="entry name" value="P-loop containing nucleoside triphosphate hydrolases"/>
    <property type="match status" value="1"/>
</dbReference>
<dbReference type="InterPro" id="IPR003593">
    <property type="entry name" value="AAA+_ATPase"/>
</dbReference>
<dbReference type="Pfam" id="PF16193">
    <property type="entry name" value="AAA_assoc_2"/>
    <property type="match status" value="1"/>
</dbReference>
<dbReference type="GO" id="GO:0003677">
    <property type="term" value="F:DNA binding"/>
    <property type="evidence" value="ECO:0007669"/>
    <property type="project" value="InterPro"/>
</dbReference>
<dbReference type="InterPro" id="IPR027417">
    <property type="entry name" value="P-loop_NTPase"/>
</dbReference>
<evidence type="ECO:0000313" key="9">
    <source>
        <dbReference type="Proteomes" id="UP000001432"/>
    </source>
</evidence>
<dbReference type="Gene3D" id="1.10.8.60">
    <property type="match status" value="1"/>
</dbReference>
<dbReference type="eggNOG" id="COG2256">
    <property type="taxonomic scope" value="Bacteria"/>
</dbReference>
<dbReference type="EnsemblBacteria" id="ABN73542">
    <property type="protein sequence ID" value="ABN73542"/>
    <property type="gene ID" value="APL_0438"/>
</dbReference>
<dbReference type="Pfam" id="PF00004">
    <property type="entry name" value="AAA"/>
    <property type="match status" value="1"/>
</dbReference>
<gene>
    <name evidence="8" type="ordered locus">APL_0438</name>
</gene>
<evidence type="ECO:0000256" key="3">
    <source>
        <dbReference type="ARBA" id="ARBA00020776"/>
    </source>
</evidence>
<comment type="similarity">
    <text evidence="2">Belongs to the AAA ATPase family. RarA/MGS1/WRNIP1 subfamily.</text>
</comment>
<comment type="function">
    <text evidence="1">DNA-dependent ATPase that plays important roles in cellular responses to stalled DNA replication processes.</text>
</comment>
<dbReference type="GO" id="GO:0005524">
    <property type="term" value="F:ATP binding"/>
    <property type="evidence" value="ECO:0007669"/>
    <property type="project" value="UniProtKB-KW"/>
</dbReference>
<keyword evidence="5" id="KW-0547">Nucleotide-binding</keyword>
<dbReference type="SUPFAM" id="SSF48019">
    <property type="entry name" value="post-AAA+ oligomerization domain-like"/>
    <property type="match status" value="1"/>
</dbReference>
<dbReference type="Pfam" id="PF12002">
    <property type="entry name" value="MgsA_C"/>
    <property type="match status" value="1"/>
</dbReference>
<dbReference type="PANTHER" id="PTHR13779:SF7">
    <property type="entry name" value="ATPASE WRNIP1"/>
    <property type="match status" value="1"/>
</dbReference>